<evidence type="ECO:0000256" key="1">
    <source>
        <dbReference type="ARBA" id="ARBA00004141"/>
    </source>
</evidence>
<accession>A0A553RIA6</accession>
<gene>
    <name evidence="7" type="ORF">DNTS_014854</name>
</gene>
<proteinExistence type="inferred from homology"/>
<dbReference type="PANTHER" id="PTHR31258">
    <property type="entry name" value="KERATINOCYTE-ASSOCIATED PROTEIN 3"/>
    <property type="match status" value="1"/>
</dbReference>
<protein>
    <recommendedName>
        <fullName evidence="9">Transmembrane protein 54</fullName>
    </recommendedName>
</protein>
<keyword evidence="5 6" id="KW-0472">Membrane</keyword>
<keyword evidence="3 6" id="KW-0812">Transmembrane</keyword>
<dbReference type="InterPro" id="IPR020977">
    <property type="entry name" value="Beta-casein-like"/>
</dbReference>
<dbReference type="GO" id="GO:0016020">
    <property type="term" value="C:membrane"/>
    <property type="evidence" value="ECO:0007669"/>
    <property type="project" value="UniProtKB-SubCell"/>
</dbReference>
<feature type="transmembrane region" description="Helical" evidence="6">
    <location>
        <begin position="155"/>
        <end position="179"/>
    </location>
</feature>
<feature type="transmembrane region" description="Helical" evidence="6">
    <location>
        <begin position="124"/>
        <end position="143"/>
    </location>
</feature>
<keyword evidence="4 6" id="KW-1133">Transmembrane helix</keyword>
<organism evidence="7 8">
    <name type="scientific">Danionella cerebrum</name>
    <dbReference type="NCBI Taxonomy" id="2873325"/>
    <lineage>
        <taxon>Eukaryota</taxon>
        <taxon>Metazoa</taxon>
        <taxon>Chordata</taxon>
        <taxon>Craniata</taxon>
        <taxon>Vertebrata</taxon>
        <taxon>Euteleostomi</taxon>
        <taxon>Actinopterygii</taxon>
        <taxon>Neopterygii</taxon>
        <taxon>Teleostei</taxon>
        <taxon>Ostariophysi</taxon>
        <taxon>Cypriniformes</taxon>
        <taxon>Danionidae</taxon>
        <taxon>Danioninae</taxon>
        <taxon>Danionella</taxon>
    </lineage>
</organism>
<comment type="caution">
    <text evidence="7">The sequence shown here is derived from an EMBL/GenBank/DDBJ whole genome shotgun (WGS) entry which is preliminary data.</text>
</comment>
<comment type="similarity">
    <text evidence="2">Belongs to the TMEM54 family.</text>
</comment>
<name>A0A553RIA6_9TELE</name>
<evidence type="ECO:0000256" key="6">
    <source>
        <dbReference type="SAM" id="Phobius"/>
    </source>
</evidence>
<feature type="transmembrane region" description="Helical" evidence="6">
    <location>
        <begin position="83"/>
        <end position="104"/>
    </location>
</feature>
<dbReference type="Proteomes" id="UP000316079">
    <property type="component" value="Unassembled WGS sequence"/>
</dbReference>
<feature type="transmembrane region" description="Helical" evidence="6">
    <location>
        <begin position="220"/>
        <end position="248"/>
    </location>
</feature>
<evidence type="ECO:0000256" key="3">
    <source>
        <dbReference type="ARBA" id="ARBA00022692"/>
    </source>
</evidence>
<dbReference type="STRING" id="623744.A0A553RIA6"/>
<evidence type="ECO:0000256" key="5">
    <source>
        <dbReference type="ARBA" id="ARBA00023136"/>
    </source>
</evidence>
<dbReference type="PANTHER" id="PTHR31258:SF5">
    <property type="entry name" value="TMEM54 PROTEIN-RELATED"/>
    <property type="match status" value="1"/>
</dbReference>
<dbReference type="OrthoDB" id="9389418at2759"/>
<evidence type="ECO:0000313" key="7">
    <source>
        <dbReference type="EMBL" id="TRZ01890.1"/>
    </source>
</evidence>
<dbReference type="AlphaFoldDB" id="A0A553RIA6"/>
<comment type="subcellular location">
    <subcellularLocation>
        <location evidence="1">Membrane</location>
        <topology evidence="1">Multi-pass membrane protein</topology>
    </subcellularLocation>
</comment>
<dbReference type="Pfam" id="PF12304">
    <property type="entry name" value="BCLP"/>
    <property type="match status" value="1"/>
</dbReference>
<evidence type="ECO:0008006" key="9">
    <source>
        <dbReference type="Google" id="ProtNLM"/>
    </source>
</evidence>
<evidence type="ECO:0000256" key="2">
    <source>
        <dbReference type="ARBA" id="ARBA00011030"/>
    </source>
</evidence>
<evidence type="ECO:0000256" key="4">
    <source>
        <dbReference type="ARBA" id="ARBA00022989"/>
    </source>
</evidence>
<dbReference type="EMBL" id="SRMA01024035">
    <property type="protein sequence ID" value="TRZ01890.1"/>
    <property type="molecule type" value="Genomic_DNA"/>
</dbReference>
<sequence length="302" mass="33570">MVLKRCGCAFALEEFTFKKRHLPAVEDRCVRGRRARLCTQVNGKKEVSPSLSLLRGTRQFLEMVNSGICCGSLKDDKILMKMGLGLVLVGHVNFLLGALVHGAVLRHINVFTWNQKLVYPISNVIALVAGLMGIIGGIAAIVLSKNKKNQLLSWFLLIVSILGVLLGAASAVGISVATVRAIMLEGQNLFAHCNLPANMSYYSITVECPFDPTRIYGTTLILWFPLILMSLVEAVFSCRCFLACTSFLRMSCPWRRNINKRVRMQLPEVTVQSSDDPIEEQATEQHDLLNVDRVTTETSEWL</sequence>
<keyword evidence="8" id="KW-1185">Reference proteome</keyword>
<evidence type="ECO:0000313" key="8">
    <source>
        <dbReference type="Proteomes" id="UP000316079"/>
    </source>
</evidence>
<reference evidence="7 8" key="1">
    <citation type="journal article" date="2019" name="Sci. Data">
        <title>Hybrid genome assembly and annotation of Danionella translucida.</title>
        <authorList>
            <person name="Kadobianskyi M."/>
            <person name="Schulze L."/>
            <person name="Schuelke M."/>
            <person name="Judkewitz B."/>
        </authorList>
    </citation>
    <scope>NUCLEOTIDE SEQUENCE [LARGE SCALE GENOMIC DNA]</scope>
    <source>
        <strain evidence="7 8">Bolton</strain>
    </source>
</reference>